<accession>A0ABP8TYF3</accession>
<protein>
    <submittedName>
        <fullName evidence="2">Uncharacterized protein</fullName>
    </submittedName>
</protein>
<evidence type="ECO:0000313" key="3">
    <source>
        <dbReference type="Proteomes" id="UP001500212"/>
    </source>
</evidence>
<reference evidence="3" key="1">
    <citation type="journal article" date="2019" name="Int. J. Syst. Evol. Microbiol.">
        <title>The Global Catalogue of Microorganisms (GCM) 10K type strain sequencing project: providing services to taxonomists for standard genome sequencing and annotation.</title>
        <authorList>
            <consortium name="The Broad Institute Genomics Platform"/>
            <consortium name="The Broad Institute Genome Sequencing Center for Infectious Disease"/>
            <person name="Wu L."/>
            <person name="Ma J."/>
        </authorList>
    </citation>
    <scope>NUCLEOTIDE SEQUENCE [LARGE SCALE GENOMIC DNA]</scope>
    <source>
        <strain evidence="3">JCM 17938</strain>
    </source>
</reference>
<feature type="compositionally biased region" description="Basic and acidic residues" evidence="1">
    <location>
        <begin position="26"/>
        <end position="39"/>
    </location>
</feature>
<dbReference type="Proteomes" id="UP001500212">
    <property type="component" value="Unassembled WGS sequence"/>
</dbReference>
<gene>
    <name evidence="2" type="ORF">GCM10023195_77280</name>
</gene>
<keyword evidence="3" id="KW-1185">Reference proteome</keyword>
<evidence type="ECO:0000256" key="1">
    <source>
        <dbReference type="SAM" id="MobiDB-lite"/>
    </source>
</evidence>
<sequence length="39" mass="4246">MATNSNNNTGSDQQQSRPSQGQSGPSEERSDAPWDKPQK</sequence>
<organism evidence="2 3">
    <name type="scientific">Actinoallomurus liliacearum</name>
    <dbReference type="NCBI Taxonomy" id="1080073"/>
    <lineage>
        <taxon>Bacteria</taxon>
        <taxon>Bacillati</taxon>
        <taxon>Actinomycetota</taxon>
        <taxon>Actinomycetes</taxon>
        <taxon>Streptosporangiales</taxon>
        <taxon>Thermomonosporaceae</taxon>
        <taxon>Actinoallomurus</taxon>
    </lineage>
</organism>
<dbReference type="EMBL" id="BAABHJ010000039">
    <property type="protein sequence ID" value="GAA4617319.1"/>
    <property type="molecule type" value="Genomic_DNA"/>
</dbReference>
<evidence type="ECO:0000313" key="2">
    <source>
        <dbReference type="EMBL" id="GAA4617319.1"/>
    </source>
</evidence>
<comment type="caution">
    <text evidence="2">The sequence shown here is derived from an EMBL/GenBank/DDBJ whole genome shotgun (WGS) entry which is preliminary data.</text>
</comment>
<name>A0ABP8TYF3_9ACTN</name>
<feature type="compositionally biased region" description="Low complexity" evidence="1">
    <location>
        <begin position="10"/>
        <end position="25"/>
    </location>
</feature>
<feature type="region of interest" description="Disordered" evidence="1">
    <location>
        <begin position="1"/>
        <end position="39"/>
    </location>
</feature>
<proteinExistence type="predicted"/>